<name>A0A177MJZ8_METMH</name>
<accession>A0A177MJZ8</accession>
<evidence type="ECO:0000259" key="1">
    <source>
        <dbReference type="Pfam" id="PF22494"/>
    </source>
</evidence>
<feature type="domain" description="Choice-of-anchor I" evidence="1">
    <location>
        <begin position="25"/>
        <end position="162"/>
    </location>
</feature>
<dbReference type="InterPro" id="IPR011048">
    <property type="entry name" value="Haem_d1_sf"/>
</dbReference>
<dbReference type="AlphaFoldDB" id="A0A177MJZ8"/>
<comment type="caution">
    <text evidence="2">The sequence shown here is derived from an EMBL/GenBank/DDBJ whole genome shotgun (WGS) entry which is preliminary data.</text>
</comment>
<dbReference type="EMBL" id="LUUH01000038">
    <property type="protein sequence ID" value="OAI06128.1"/>
    <property type="molecule type" value="Genomic_DNA"/>
</dbReference>
<dbReference type="Pfam" id="PF22494">
    <property type="entry name" value="choice_anch_I"/>
    <property type="match status" value="1"/>
</dbReference>
<dbReference type="InterPro" id="IPR055188">
    <property type="entry name" value="Choice_anch_I"/>
</dbReference>
<dbReference type="SUPFAM" id="SSF51004">
    <property type="entry name" value="C-terminal (heme d1) domain of cytochrome cd1-nitrite reductase"/>
    <property type="match status" value="1"/>
</dbReference>
<dbReference type="PANTHER" id="PTHR46928">
    <property type="entry name" value="MESENCHYME-SPECIFIC CELL SURFACE GLYCOPROTEIN"/>
    <property type="match status" value="1"/>
</dbReference>
<dbReference type="Gene3D" id="2.130.10.10">
    <property type="entry name" value="YVTN repeat-like/Quinoprotein amine dehydrogenase"/>
    <property type="match status" value="2"/>
</dbReference>
<dbReference type="Proteomes" id="UP000077763">
    <property type="component" value="Unassembled WGS sequence"/>
</dbReference>
<proteinExistence type="predicted"/>
<organism evidence="2 3">
    <name type="scientific">Methylomonas methanica</name>
    <dbReference type="NCBI Taxonomy" id="421"/>
    <lineage>
        <taxon>Bacteria</taxon>
        <taxon>Pseudomonadati</taxon>
        <taxon>Pseudomonadota</taxon>
        <taxon>Gammaproteobacteria</taxon>
        <taxon>Methylococcales</taxon>
        <taxon>Methylococcaceae</taxon>
        <taxon>Methylomonas</taxon>
    </lineage>
</organism>
<evidence type="ECO:0000313" key="2">
    <source>
        <dbReference type="EMBL" id="OAI06128.1"/>
    </source>
</evidence>
<protein>
    <recommendedName>
        <fullName evidence="1">Choice-of-anchor I domain-containing protein</fullName>
    </recommendedName>
</protein>
<dbReference type="PANTHER" id="PTHR46928:SF1">
    <property type="entry name" value="MESENCHYME-SPECIFIC CELL SURFACE GLYCOPROTEIN"/>
    <property type="match status" value="1"/>
</dbReference>
<reference evidence="2 3" key="1">
    <citation type="submission" date="2016-03" db="EMBL/GenBank/DDBJ databases">
        <authorList>
            <person name="Ploux O."/>
        </authorList>
    </citation>
    <scope>NUCLEOTIDE SEQUENCE [LARGE SCALE GENOMIC DNA]</scope>
    <source>
        <strain evidence="2 3">R-45371</strain>
    </source>
</reference>
<sequence>MITPTTSQWQLEPHCLYYSGHDKGTEIISVQQKSLRAVLSNFSTGEADVLDISQPGKIARLNRFDLGLQKGEEFTSVAFHPSLDVFAAVIDAGNNRGRLEFRSASSGALVDRVEVGFGPDAVVFSQEGSVALVANEGEEFSFDKSTGEFFSAEGSISIVHLDQNGKVKANANIELADVSHREGFVVAEKGHFLEREIDWDGDGKISKKTDFDGNGVIENKKVKIGRFENQDVYANETKGEARIRIPVSADSKTLLEPEYVAISEDASKAYVTLQETNEVAEVDIVNGKVLGYFNMGIAEHGADRKANGWVEFNQSMMALREPDGIALTPDGRYFVTADEGDTDTEAKDGEEPLQSGGRTVSVFDAKTGDFVADTGNQLDEITFANGVYPDRRSNKKGAEPEGVVTFEMDGQPWAVVGMERADALVLISLADPKHPKAIALGKIPGEEIRSPEGVAHFENNGEHYLLTANEMIGTVACFKLVRGAVTVEH</sequence>
<dbReference type="InterPro" id="IPR052956">
    <property type="entry name" value="Mesenchyme-surface_protein"/>
</dbReference>
<evidence type="ECO:0000313" key="3">
    <source>
        <dbReference type="Proteomes" id="UP000077763"/>
    </source>
</evidence>
<dbReference type="InterPro" id="IPR015943">
    <property type="entry name" value="WD40/YVTN_repeat-like_dom_sf"/>
</dbReference>
<gene>
    <name evidence="2" type="ORF">A1353_10490</name>
</gene>